<name>A0AAP2Z4V4_9EURY</name>
<dbReference type="Pfam" id="PF00701">
    <property type="entry name" value="DHDPS"/>
    <property type="match status" value="1"/>
</dbReference>
<dbReference type="GO" id="GO:0008675">
    <property type="term" value="F:2-dehydro-3-deoxy-phosphogluconate aldolase activity"/>
    <property type="evidence" value="ECO:0007669"/>
    <property type="project" value="UniProtKB-ARBA"/>
</dbReference>
<dbReference type="PANTHER" id="PTHR12128">
    <property type="entry name" value="DIHYDRODIPICOLINATE SYNTHASE"/>
    <property type="match status" value="1"/>
</dbReference>
<dbReference type="PANTHER" id="PTHR12128:SF66">
    <property type="entry name" value="4-HYDROXY-2-OXOGLUTARATE ALDOLASE, MITOCHONDRIAL"/>
    <property type="match status" value="1"/>
</dbReference>
<accession>A0AAP2Z4V4</accession>
<keyword evidence="1" id="KW-0456">Lyase</keyword>
<dbReference type="CDD" id="cd00408">
    <property type="entry name" value="DHDPS-like"/>
    <property type="match status" value="1"/>
</dbReference>
<reference evidence="3" key="1">
    <citation type="submission" date="2022-09" db="EMBL/GenBank/DDBJ databases">
        <title>Enrichment on poylsaccharides allowed isolation of novel metabolic and taxonomic groups of Haloarchaea.</title>
        <authorList>
            <person name="Sorokin D.Y."/>
            <person name="Elcheninov A.G."/>
            <person name="Khizhniak T.V."/>
            <person name="Kolganova T.V."/>
            <person name="Kublanov I.V."/>
        </authorList>
    </citation>
    <scope>NUCLEOTIDE SEQUENCE</scope>
    <source>
        <strain evidence="3">AArc-xg1-1</strain>
    </source>
</reference>
<dbReference type="Proteomes" id="UP001321018">
    <property type="component" value="Unassembled WGS sequence"/>
</dbReference>
<dbReference type="RefSeq" id="WP_338006434.1">
    <property type="nucleotide sequence ID" value="NZ_JAOPKA010000035.1"/>
</dbReference>
<dbReference type="SMART" id="SM01130">
    <property type="entry name" value="DHDPS"/>
    <property type="match status" value="1"/>
</dbReference>
<organism evidence="3 4">
    <name type="scientific">Natronoglomus mannanivorans</name>
    <dbReference type="NCBI Taxonomy" id="2979990"/>
    <lineage>
        <taxon>Archaea</taxon>
        <taxon>Methanobacteriati</taxon>
        <taxon>Methanobacteriota</taxon>
        <taxon>Stenosarchaea group</taxon>
        <taxon>Halobacteria</taxon>
        <taxon>Halobacteriales</taxon>
        <taxon>Natrialbaceae</taxon>
        <taxon>Natronoglomus</taxon>
    </lineage>
</organism>
<evidence type="ECO:0000256" key="2">
    <source>
        <dbReference type="PIRSR" id="PIRSR001365-2"/>
    </source>
</evidence>
<dbReference type="EMBL" id="JAOPKA010000035">
    <property type="protein sequence ID" value="MCU4744633.1"/>
    <property type="molecule type" value="Genomic_DNA"/>
</dbReference>
<protein>
    <submittedName>
        <fullName evidence="3">Dihydrodipicolinate synthase family protein</fullName>
    </submittedName>
</protein>
<dbReference type="SUPFAM" id="SSF51569">
    <property type="entry name" value="Aldolase"/>
    <property type="match status" value="1"/>
</dbReference>
<dbReference type="GO" id="GO:0008840">
    <property type="term" value="F:4-hydroxy-tetrahydrodipicolinate synthase activity"/>
    <property type="evidence" value="ECO:0007669"/>
    <property type="project" value="TreeGrafter"/>
</dbReference>
<comment type="caution">
    <text evidence="3">The sequence shown here is derived from an EMBL/GenBank/DDBJ whole genome shotgun (WGS) entry which is preliminary data.</text>
</comment>
<sequence>MSRPDFTGVIPAVVTPFTADEAVDYESLRTQLEGLAAGGCHGAMLFGFAGEFYKLTDDEREEIVRVAVDAASEVDLPLYASVTDQATSVAVDRARRFEDLGVDGLMVLPPFVVDPGADDLYAHIERIGEAVSVPVMVQYAPDNTGVHVAPETFVELSEDVPNVNRYKIECTPTGPYVTDLLEAAPEGIEVVVGNGGQRLIDALDRGATGVIPGGGVHEVYVELLERYERGDRDGARELHAELLPFLGHIGEAGLESFIRYEKRVLAERGLIDGTASRAPAAEGDERADRLFEELAEPLLERCR</sequence>
<dbReference type="InterPro" id="IPR002220">
    <property type="entry name" value="DapA-like"/>
</dbReference>
<dbReference type="AlphaFoldDB" id="A0AAP2Z4V4"/>
<evidence type="ECO:0000313" key="4">
    <source>
        <dbReference type="Proteomes" id="UP001321018"/>
    </source>
</evidence>
<evidence type="ECO:0000313" key="3">
    <source>
        <dbReference type="EMBL" id="MCU4744633.1"/>
    </source>
</evidence>
<dbReference type="PIRSF" id="PIRSF001365">
    <property type="entry name" value="DHDPS"/>
    <property type="match status" value="1"/>
</dbReference>
<evidence type="ECO:0000256" key="1">
    <source>
        <dbReference type="ARBA" id="ARBA00023239"/>
    </source>
</evidence>
<feature type="binding site" evidence="2">
    <location>
        <position position="211"/>
    </location>
    <ligand>
        <name>pyruvate</name>
        <dbReference type="ChEBI" id="CHEBI:15361"/>
    </ligand>
</feature>
<proteinExistence type="predicted"/>
<dbReference type="InterPro" id="IPR013785">
    <property type="entry name" value="Aldolase_TIM"/>
</dbReference>
<dbReference type="PRINTS" id="PR00146">
    <property type="entry name" value="DHPICSNTHASE"/>
</dbReference>
<gene>
    <name evidence="3" type="ORF">OB960_25010</name>
</gene>
<dbReference type="Gene3D" id="3.20.20.70">
    <property type="entry name" value="Aldolase class I"/>
    <property type="match status" value="1"/>
</dbReference>